<dbReference type="AlphaFoldDB" id="A0A975HH40"/>
<name>A0A975HH40_9GAMM</name>
<evidence type="ECO:0000313" key="1">
    <source>
        <dbReference type="EMBL" id="QTH62700.1"/>
    </source>
</evidence>
<dbReference type="EMBL" id="CP072110">
    <property type="protein sequence ID" value="QTH62700.1"/>
    <property type="molecule type" value="Genomic_DNA"/>
</dbReference>
<reference evidence="1" key="1">
    <citation type="submission" date="2021-03" db="EMBL/GenBank/DDBJ databases">
        <title>Description of Psychrosphaera ytuae sp. nov. isolated from deep sea sediment of South China Sea.</title>
        <authorList>
            <person name="Zhang J."/>
            <person name="Xu X.-D."/>
        </authorList>
    </citation>
    <scope>NUCLEOTIDE SEQUENCE</scope>
    <source>
        <strain evidence="1">MTZ26</strain>
    </source>
</reference>
<dbReference type="Proteomes" id="UP000682739">
    <property type="component" value="Chromosome"/>
</dbReference>
<organism evidence="1 2">
    <name type="scientific">Psychrosphaera ytuae</name>
    <dbReference type="NCBI Taxonomy" id="2820710"/>
    <lineage>
        <taxon>Bacteria</taxon>
        <taxon>Pseudomonadati</taxon>
        <taxon>Pseudomonadota</taxon>
        <taxon>Gammaproteobacteria</taxon>
        <taxon>Alteromonadales</taxon>
        <taxon>Pseudoalteromonadaceae</taxon>
        <taxon>Psychrosphaera</taxon>
    </lineage>
</organism>
<evidence type="ECO:0000313" key="2">
    <source>
        <dbReference type="Proteomes" id="UP000682739"/>
    </source>
</evidence>
<sequence>MNKGLLVIIGLFILGATAVYFWEVTVNDFKPGEYKPRYVQCENVYVRKSPHPCNAGDLIYIDRDVADKYCTRNIIARFEDSVYCQYNGFRDDLAEITKHDY</sequence>
<dbReference type="RefSeq" id="WP_208830106.1">
    <property type="nucleotide sequence ID" value="NZ_CP072110.1"/>
</dbReference>
<protein>
    <submittedName>
        <fullName evidence="1">Uncharacterized protein</fullName>
    </submittedName>
</protein>
<gene>
    <name evidence="1" type="ORF">J1N51_07875</name>
</gene>
<accession>A0A975HH40</accession>
<proteinExistence type="predicted"/>
<keyword evidence="2" id="KW-1185">Reference proteome</keyword>
<dbReference type="KEGG" id="psym:J1N51_07875"/>